<protein>
    <submittedName>
        <fullName evidence="2">F-box SKIP24</fullName>
    </submittedName>
</protein>
<feature type="domain" description="F-box" evidence="1">
    <location>
        <begin position="3"/>
        <end position="50"/>
    </location>
</feature>
<dbReference type="Gene3D" id="1.20.1280.50">
    <property type="match status" value="1"/>
</dbReference>
<comment type="caution">
    <text evidence="2">The sequence shown here is derived from an EMBL/GenBank/DDBJ whole genome shotgun (WGS) entry which is preliminary data.</text>
</comment>
<dbReference type="OrthoDB" id="3219396at2759"/>
<keyword evidence="3" id="KW-1185">Reference proteome</keyword>
<reference evidence="2 3" key="1">
    <citation type="submission" date="2019-12" db="EMBL/GenBank/DDBJ databases">
        <authorList>
            <person name="Alioto T."/>
            <person name="Alioto T."/>
            <person name="Gomez Garrido J."/>
        </authorList>
    </citation>
    <scope>NUCLEOTIDE SEQUENCE [LARGE SCALE GENOMIC DNA]</scope>
</reference>
<feature type="non-terminal residue" evidence="2">
    <location>
        <position position="104"/>
    </location>
</feature>
<sequence length="104" mass="11903">MFELPEDMGRRIMQIGVENAILDFKDLCRLSLTCKFLYKLSGEDALWSSLLYQDFTMMKKMVPLMVKRAIQTQVFKTLQTTTTTISSGIIIFSHLKGSNGKIFV</sequence>
<dbReference type="Gramene" id="OE9D000990T1">
    <property type="protein sequence ID" value="OE9D000990C1"/>
    <property type="gene ID" value="OE9D000990"/>
</dbReference>
<accession>A0A8S0PRF9</accession>
<dbReference type="SUPFAM" id="SSF81383">
    <property type="entry name" value="F-box domain"/>
    <property type="match status" value="1"/>
</dbReference>
<dbReference type="InterPro" id="IPR001810">
    <property type="entry name" value="F-box_dom"/>
</dbReference>
<dbReference type="EMBL" id="CACTIH010000170">
    <property type="protein sequence ID" value="CAA2955972.1"/>
    <property type="molecule type" value="Genomic_DNA"/>
</dbReference>
<dbReference type="InterPro" id="IPR036047">
    <property type="entry name" value="F-box-like_dom_sf"/>
</dbReference>
<evidence type="ECO:0000313" key="3">
    <source>
        <dbReference type="Proteomes" id="UP000594638"/>
    </source>
</evidence>
<dbReference type="AlphaFoldDB" id="A0A8S0PRF9"/>
<dbReference type="Proteomes" id="UP000594638">
    <property type="component" value="Unassembled WGS sequence"/>
</dbReference>
<organism evidence="2 3">
    <name type="scientific">Olea europaea subsp. europaea</name>
    <dbReference type="NCBI Taxonomy" id="158383"/>
    <lineage>
        <taxon>Eukaryota</taxon>
        <taxon>Viridiplantae</taxon>
        <taxon>Streptophyta</taxon>
        <taxon>Embryophyta</taxon>
        <taxon>Tracheophyta</taxon>
        <taxon>Spermatophyta</taxon>
        <taxon>Magnoliopsida</taxon>
        <taxon>eudicotyledons</taxon>
        <taxon>Gunneridae</taxon>
        <taxon>Pentapetalae</taxon>
        <taxon>asterids</taxon>
        <taxon>lamiids</taxon>
        <taxon>Lamiales</taxon>
        <taxon>Oleaceae</taxon>
        <taxon>Oleeae</taxon>
        <taxon>Olea</taxon>
    </lineage>
</organism>
<evidence type="ECO:0000259" key="1">
    <source>
        <dbReference type="Pfam" id="PF12937"/>
    </source>
</evidence>
<evidence type="ECO:0000313" key="2">
    <source>
        <dbReference type="EMBL" id="CAA2955972.1"/>
    </source>
</evidence>
<name>A0A8S0PRF9_OLEEU</name>
<dbReference type="Pfam" id="PF12937">
    <property type="entry name" value="F-box-like"/>
    <property type="match status" value="1"/>
</dbReference>
<proteinExistence type="predicted"/>
<gene>
    <name evidence="2" type="ORF">OLEA9_D000990</name>
</gene>